<dbReference type="InterPro" id="IPR010935">
    <property type="entry name" value="SMC_hinge"/>
</dbReference>
<protein>
    <recommendedName>
        <fullName evidence="6">Chromosome partition protein Smc</fullName>
    </recommendedName>
</protein>
<feature type="coiled-coil region" evidence="6">
    <location>
        <begin position="782"/>
        <end position="940"/>
    </location>
</feature>
<feature type="coiled-coil region" evidence="6">
    <location>
        <begin position="969"/>
        <end position="1078"/>
    </location>
</feature>
<dbReference type="Pfam" id="PF02463">
    <property type="entry name" value="SMC_N"/>
    <property type="match status" value="1"/>
</dbReference>
<dbReference type="GO" id="GO:0003677">
    <property type="term" value="F:DNA binding"/>
    <property type="evidence" value="ECO:0007669"/>
    <property type="project" value="UniProtKB-UniRule"/>
</dbReference>
<keyword evidence="3 6" id="KW-0067">ATP-binding</keyword>
<keyword evidence="4 6" id="KW-0175">Coiled coil</keyword>
<evidence type="ECO:0000256" key="6">
    <source>
        <dbReference type="HAMAP-Rule" id="MF_01894"/>
    </source>
</evidence>
<dbReference type="GO" id="GO:0016887">
    <property type="term" value="F:ATP hydrolysis activity"/>
    <property type="evidence" value="ECO:0007669"/>
    <property type="project" value="InterPro"/>
</dbReference>
<dbReference type="InterPro" id="IPR036277">
    <property type="entry name" value="SMC_hinge_sf"/>
</dbReference>
<dbReference type="AlphaFoldDB" id="A0AAU8JI17"/>
<gene>
    <name evidence="6 9" type="primary">smc</name>
    <name evidence="9" type="ORF">ABWT76_000998</name>
</gene>
<evidence type="ECO:0000256" key="1">
    <source>
        <dbReference type="ARBA" id="ARBA00022490"/>
    </source>
</evidence>
<feature type="domain" description="SMC hinge" evidence="8">
    <location>
        <begin position="573"/>
        <end position="690"/>
    </location>
</feature>
<reference evidence="9" key="1">
    <citation type="submission" date="2024-07" db="EMBL/GenBank/DDBJ databases">
        <authorList>
            <person name="Kim Y.J."/>
            <person name="Jeong J.Y."/>
        </authorList>
    </citation>
    <scope>NUCLEOTIDE SEQUENCE</scope>
    <source>
        <strain evidence="9">GIHE-MW2</strain>
    </source>
</reference>
<proteinExistence type="inferred from homology"/>
<dbReference type="HAMAP" id="MF_01894">
    <property type="entry name" value="Smc_prok"/>
    <property type="match status" value="1"/>
</dbReference>
<evidence type="ECO:0000256" key="5">
    <source>
        <dbReference type="ARBA" id="ARBA00023125"/>
    </source>
</evidence>
<dbReference type="InterPro" id="IPR003395">
    <property type="entry name" value="RecF/RecN/SMC_N"/>
</dbReference>
<dbReference type="NCBIfam" id="TIGR02169">
    <property type="entry name" value="SMC_prok_A"/>
    <property type="match status" value="1"/>
</dbReference>
<feature type="region of interest" description="Disordered" evidence="7">
    <location>
        <begin position="97"/>
        <end position="146"/>
    </location>
</feature>
<feature type="compositionally biased region" description="Acidic residues" evidence="7">
    <location>
        <begin position="107"/>
        <end position="134"/>
    </location>
</feature>
<dbReference type="Gene3D" id="3.40.50.300">
    <property type="entry name" value="P-loop containing nucleotide triphosphate hydrolases"/>
    <property type="match status" value="2"/>
</dbReference>
<dbReference type="SUPFAM" id="SSF52540">
    <property type="entry name" value="P-loop containing nucleoside triphosphate hydrolases"/>
    <property type="match status" value="1"/>
</dbReference>
<keyword evidence="5 6" id="KW-0238">DNA-binding</keyword>
<evidence type="ECO:0000256" key="7">
    <source>
        <dbReference type="SAM" id="MobiDB-lite"/>
    </source>
</evidence>
<accession>A0AAU8JI17</accession>
<evidence type="ECO:0000313" key="9">
    <source>
        <dbReference type="EMBL" id="XCM38166.1"/>
    </source>
</evidence>
<dbReference type="SUPFAM" id="SSF57997">
    <property type="entry name" value="Tropomyosin"/>
    <property type="match status" value="1"/>
</dbReference>
<feature type="coiled-coil region" evidence="6">
    <location>
        <begin position="312"/>
        <end position="339"/>
    </location>
</feature>
<feature type="coiled-coil region" evidence="6">
    <location>
        <begin position="369"/>
        <end position="403"/>
    </location>
</feature>
<comment type="function">
    <text evidence="6">Required for chromosome condensation and partitioning.</text>
</comment>
<dbReference type="InterPro" id="IPR027417">
    <property type="entry name" value="P-loop_NTPase"/>
</dbReference>
<dbReference type="GO" id="GO:0005524">
    <property type="term" value="F:ATP binding"/>
    <property type="evidence" value="ECO:0007669"/>
    <property type="project" value="UniProtKB-UniRule"/>
</dbReference>
<comment type="subcellular location">
    <subcellularLocation>
        <location evidence="6">Cytoplasm</location>
    </subcellularLocation>
</comment>
<evidence type="ECO:0000256" key="3">
    <source>
        <dbReference type="ARBA" id="ARBA00022840"/>
    </source>
</evidence>
<dbReference type="InterPro" id="IPR024704">
    <property type="entry name" value="SMC"/>
</dbReference>
<name>A0AAU8JI17_9CYAN</name>
<dbReference type="GO" id="GO:0007062">
    <property type="term" value="P:sister chromatid cohesion"/>
    <property type="evidence" value="ECO:0007669"/>
    <property type="project" value="InterPro"/>
</dbReference>
<dbReference type="RefSeq" id="WP_354635749.1">
    <property type="nucleotide sequence ID" value="NZ_CP159837.1"/>
</dbReference>
<dbReference type="InterPro" id="IPR011890">
    <property type="entry name" value="SMC_prok"/>
</dbReference>
<comment type="subunit">
    <text evidence="6">Homodimer.</text>
</comment>
<evidence type="ECO:0000256" key="2">
    <source>
        <dbReference type="ARBA" id="ARBA00022741"/>
    </source>
</evidence>
<dbReference type="PIRSF" id="PIRSF005719">
    <property type="entry name" value="SMC"/>
    <property type="match status" value="1"/>
</dbReference>
<feature type="coiled-coil region" evidence="6">
    <location>
        <begin position="460"/>
        <end position="558"/>
    </location>
</feature>
<dbReference type="GO" id="GO:0005694">
    <property type="term" value="C:chromosome"/>
    <property type="evidence" value="ECO:0007669"/>
    <property type="project" value="InterPro"/>
</dbReference>
<sequence>MVHIKSIELTNFKSFGGTTNIPLLPGFTVVSGPNGSGKSNILDAMLFCLGISTSKGMRAERLPDLVNHDQSQRRNSTVEASVQVTFDLGEDWIDRPQKTKATKSDNDIAEDETTDDVENLTDSTEDPEANEADSSDSGNRRNEWSISRRLRVTKQGTYTSTYYMDGQPCTLSELHERMNELRIYPEGYNVVLQGDVTAIISMNGRDRRAIIDELAGVAAFDRKIAQAKSKLDEVKEREDRCHIVEQELIRSRDRLDKDRVKAEKYQKLRTELLEKQKWESILAWRQLKQQEWELREKIEAGDRTIGELSLKVSRINYEIEQTNNQLNELNAQVKALGEDQLLALQTTQANQQAEQKQLQQRHEELVTSQQETQAAIARIEQKVKEDEAELARVQEQQQLTEAKLAVLRTGRDAAAVALQQGREQSQAIAAANQAWVEQQTQLHRQIETLQKTLDPQRTEQARLLERERSLEEQIAKQQQTIQDSEAEIVLKQDSLKQLQNQELVCQTDQIQALEEALSEAEAELQLQQATQKRLLEEQREKQRRLDKLEAQAQAIKETSGSGASQAIVDAKLPGVHGLVAQLGRVEPRYQLALEIAAGGRLGNIVVEDDEVAAAAIKLLKQNRAGRATFLPLNKIKPGRFDFNEGLKNVPGFIDYAVRLIACDNRYQPIFAYVFGSTVVFETLDAARSHLGKIRIVTLDGELLETSGAMTGGTIQNRSTLHFGTGDNTDSTEVAELQARLKQISQILERCAIATETANTAVKTQSQQLIQAKQVQREVQLQVQQLVKEINGLTVSVEQMQQQLANNRQELTAAKARLQQLATELPAKESQIDQLRQALAELENSSKNSEWQQIQTQQRQLEEALQTAQSALTQAEKNHQDLDSAYQRLAEKIAAGKQQLTQQQTQQKNREIAIYKVRQQLSEINQQIQATQTALGEIEAKLGAEKAARDLAETKLRELHLSRQQNNWQIQQLRETQQQRREQLLALQDELELKLADLPDPLPEVPEDINAKIFESLQNLQKEIRDLQKRLQAMEPVNMLALEEYEQTTNRLQELQSKLKTLEDERTELLLRIENFTTTRLQAFQEAFDAVNSNFTNIFAEFSDGDGHLQLDDTDDPFNSGLNLVAHPKGKPVQRLASMSGGEKSLTALSFIFALQRYRPSPFYAFDEVDMFLDEANVERLAKMIKQQAQQAQFIVVSHKNPMLKSAERIIGVTQARGAHTQVVGLKVPS</sequence>
<dbReference type="EMBL" id="CP159837">
    <property type="protein sequence ID" value="XCM38166.1"/>
    <property type="molecule type" value="Genomic_DNA"/>
</dbReference>
<keyword evidence="2 6" id="KW-0547">Nucleotide-binding</keyword>
<dbReference type="PANTHER" id="PTHR18937">
    <property type="entry name" value="STRUCTURAL MAINTENANCE OF CHROMOSOMES SMC FAMILY MEMBER"/>
    <property type="match status" value="1"/>
</dbReference>
<dbReference type="GO" id="GO:0006260">
    <property type="term" value="P:DNA replication"/>
    <property type="evidence" value="ECO:0007669"/>
    <property type="project" value="UniProtKB-UniRule"/>
</dbReference>
<dbReference type="GO" id="GO:0007059">
    <property type="term" value="P:chromosome segregation"/>
    <property type="evidence" value="ECO:0007669"/>
    <property type="project" value="UniProtKB-UniRule"/>
</dbReference>
<feature type="compositionally biased region" description="Basic and acidic residues" evidence="7">
    <location>
        <begin position="97"/>
        <end position="106"/>
    </location>
</feature>
<dbReference type="GO" id="GO:0005737">
    <property type="term" value="C:cytoplasm"/>
    <property type="evidence" value="ECO:0007669"/>
    <property type="project" value="UniProtKB-SubCell"/>
</dbReference>
<feature type="binding site" evidence="6">
    <location>
        <begin position="33"/>
        <end position="40"/>
    </location>
    <ligand>
        <name>ATP</name>
        <dbReference type="ChEBI" id="CHEBI:30616"/>
    </ligand>
</feature>
<dbReference type="Pfam" id="PF06470">
    <property type="entry name" value="SMC_hinge"/>
    <property type="match status" value="1"/>
</dbReference>
<dbReference type="SMART" id="SM00968">
    <property type="entry name" value="SMC_hinge"/>
    <property type="match status" value="1"/>
</dbReference>
<evidence type="ECO:0000259" key="8">
    <source>
        <dbReference type="SMART" id="SM00968"/>
    </source>
</evidence>
<dbReference type="Gene3D" id="3.30.70.1620">
    <property type="match status" value="1"/>
</dbReference>
<keyword evidence="1 6" id="KW-0963">Cytoplasm</keyword>
<dbReference type="GO" id="GO:0030261">
    <property type="term" value="P:chromosome condensation"/>
    <property type="evidence" value="ECO:0007669"/>
    <property type="project" value="InterPro"/>
</dbReference>
<organism evidence="9">
    <name type="scientific">Planktothricoides raciborskii GIHE-MW2</name>
    <dbReference type="NCBI Taxonomy" id="2792601"/>
    <lineage>
        <taxon>Bacteria</taxon>
        <taxon>Bacillati</taxon>
        <taxon>Cyanobacteriota</taxon>
        <taxon>Cyanophyceae</taxon>
        <taxon>Oscillatoriophycideae</taxon>
        <taxon>Oscillatoriales</taxon>
        <taxon>Oscillatoriaceae</taxon>
        <taxon>Planktothricoides</taxon>
    </lineage>
</organism>
<comment type="domain">
    <text evidence="6">Contains large globular domains required for ATP hydrolysis at each terminus and a third globular domain forming a flexible hinge near the middle of the molecule. These domains are separated by coiled-coil structures.</text>
</comment>
<evidence type="ECO:0000256" key="4">
    <source>
        <dbReference type="ARBA" id="ARBA00023054"/>
    </source>
</evidence>
<dbReference type="SUPFAM" id="SSF75553">
    <property type="entry name" value="Smc hinge domain"/>
    <property type="match status" value="1"/>
</dbReference>
<dbReference type="Gene3D" id="1.20.1060.20">
    <property type="match status" value="1"/>
</dbReference>
<comment type="similarity">
    <text evidence="6">Belongs to the SMC family.</text>
</comment>